<protein>
    <recommendedName>
        <fullName evidence="3">LisH domain-containing protein</fullName>
    </recommendedName>
</protein>
<dbReference type="GO" id="GO:0032367">
    <property type="term" value="P:intracellular cholesterol transport"/>
    <property type="evidence" value="ECO:0007669"/>
    <property type="project" value="InterPro"/>
</dbReference>
<name>A0A9Q0RRX9_BLOTA</name>
<organism evidence="1 2">
    <name type="scientific">Blomia tropicalis</name>
    <name type="common">Mite</name>
    <dbReference type="NCBI Taxonomy" id="40697"/>
    <lineage>
        <taxon>Eukaryota</taxon>
        <taxon>Metazoa</taxon>
        <taxon>Ecdysozoa</taxon>
        <taxon>Arthropoda</taxon>
        <taxon>Chelicerata</taxon>
        <taxon>Arachnida</taxon>
        <taxon>Acari</taxon>
        <taxon>Acariformes</taxon>
        <taxon>Sarcoptiformes</taxon>
        <taxon>Astigmata</taxon>
        <taxon>Glycyphagoidea</taxon>
        <taxon>Echimyopodidae</taxon>
        <taxon>Blomia</taxon>
    </lineage>
</organism>
<dbReference type="PANTHER" id="PTHR32059:SF0">
    <property type="entry name" value="RAB11-BINDING PROTEIN RELCH"/>
    <property type="match status" value="1"/>
</dbReference>
<accession>A0A9Q0RRX9</accession>
<evidence type="ECO:0000313" key="1">
    <source>
        <dbReference type="EMBL" id="KAJ6224226.1"/>
    </source>
</evidence>
<sequence length="357" mass="40273">MNEIDTIEDDGPNISWTITPEDNITTLNCDQVLSSSSVDPEIEIFDRIANKLLRSGLLLTALELHAELIERGKELPRLREFFDNPHNFEKQIENTNANKLQELNVPNSKNVVRSPSEQTFDSIDFTQYSDDDVERHGDERIAVLEFELRKAHQTINSLRASLTLSTTDQFETNSNVKQANLETVGAVNIQPSIVANSSLPDSNSFSDHLSLRDYYSRGSGDGDSCPGEDDRMTGTNIVSVDNIFDHGMNNQESKSYKYSISSSIKPHEKRAINYLINEYLMANNNKLTSITFCDENADQDFEKWDDVGLNTDRPPDLLRLYRCFWQNCSSSLRCNSTSTSMSTINSKTIGKGELTDD</sequence>
<dbReference type="GO" id="GO:0055037">
    <property type="term" value="C:recycling endosome"/>
    <property type="evidence" value="ECO:0007669"/>
    <property type="project" value="TreeGrafter"/>
</dbReference>
<evidence type="ECO:0000313" key="2">
    <source>
        <dbReference type="Proteomes" id="UP001142055"/>
    </source>
</evidence>
<dbReference type="AlphaFoldDB" id="A0A9Q0RRX9"/>
<dbReference type="InterPro" id="IPR006594">
    <property type="entry name" value="LisH"/>
</dbReference>
<gene>
    <name evidence="1" type="ORF">RDWZM_002771</name>
</gene>
<dbReference type="GO" id="GO:0005802">
    <property type="term" value="C:trans-Golgi network"/>
    <property type="evidence" value="ECO:0007669"/>
    <property type="project" value="InterPro"/>
</dbReference>
<dbReference type="PANTHER" id="PTHR32059">
    <property type="entry name" value="RAB11-BINDING PROTEIN RELCH"/>
    <property type="match status" value="1"/>
</dbReference>
<comment type="caution">
    <text evidence="1">The sequence shown here is derived from an EMBL/GenBank/DDBJ whole genome shotgun (WGS) entry which is preliminary data.</text>
</comment>
<dbReference type="EMBL" id="JAPWDV010000001">
    <property type="protein sequence ID" value="KAJ6224226.1"/>
    <property type="molecule type" value="Genomic_DNA"/>
</dbReference>
<reference evidence="1" key="1">
    <citation type="submission" date="2022-12" db="EMBL/GenBank/DDBJ databases">
        <title>Genome assemblies of Blomia tropicalis.</title>
        <authorList>
            <person name="Cui Y."/>
        </authorList>
    </citation>
    <scope>NUCLEOTIDE SEQUENCE</scope>
    <source>
        <tissue evidence="1">Adult mites</tissue>
    </source>
</reference>
<dbReference type="InterPro" id="IPR040362">
    <property type="entry name" value="RELCH"/>
</dbReference>
<keyword evidence="2" id="KW-1185">Reference proteome</keyword>
<evidence type="ECO:0008006" key="3">
    <source>
        <dbReference type="Google" id="ProtNLM"/>
    </source>
</evidence>
<dbReference type="OMA" id="FDNPHNF"/>
<dbReference type="PROSITE" id="PS50896">
    <property type="entry name" value="LISH"/>
    <property type="match status" value="1"/>
</dbReference>
<proteinExistence type="predicted"/>
<dbReference type="Proteomes" id="UP001142055">
    <property type="component" value="Chromosome 1"/>
</dbReference>